<gene>
    <name evidence="3" type="ORF">K239x_08390</name>
</gene>
<feature type="domain" description="DUF2726" evidence="2">
    <location>
        <begin position="43"/>
        <end position="162"/>
    </location>
</feature>
<reference evidence="3 4" key="1">
    <citation type="submission" date="2019-02" db="EMBL/GenBank/DDBJ databases">
        <title>Deep-cultivation of Planctomycetes and their phenomic and genomic characterization uncovers novel biology.</title>
        <authorList>
            <person name="Wiegand S."/>
            <person name="Jogler M."/>
            <person name="Boedeker C."/>
            <person name="Pinto D."/>
            <person name="Vollmers J."/>
            <person name="Rivas-Marin E."/>
            <person name="Kohn T."/>
            <person name="Peeters S.H."/>
            <person name="Heuer A."/>
            <person name="Rast P."/>
            <person name="Oberbeckmann S."/>
            <person name="Bunk B."/>
            <person name="Jeske O."/>
            <person name="Meyerdierks A."/>
            <person name="Storesund J.E."/>
            <person name="Kallscheuer N."/>
            <person name="Luecker S."/>
            <person name="Lage O.M."/>
            <person name="Pohl T."/>
            <person name="Merkel B.J."/>
            <person name="Hornburger P."/>
            <person name="Mueller R.-W."/>
            <person name="Bruemmer F."/>
            <person name="Labrenz M."/>
            <person name="Spormann A.M."/>
            <person name="Op den Camp H."/>
            <person name="Overmann J."/>
            <person name="Amann R."/>
            <person name="Jetten M.S.M."/>
            <person name="Mascher T."/>
            <person name="Medema M.H."/>
            <person name="Devos D.P."/>
            <person name="Kaster A.-K."/>
            <person name="Ovreas L."/>
            <person name="Rohde M."/>
            <person name="Galperin M.Y."/>
            <person name="Jogler C."/>
        </authorList>
    </citation>
    <scope>NUCLEOTIDE SEQUENCE [LARGE SCALE GENOMIC DNA]</scope>
    <source>
        <strain evidence="3 4">K23_9</strain>
    </source>
</reference>
<evidence type="ECO:0000313" key="3">
    <source>
        <dbReference type="EMBL" id="QDT08896.1"/>
    </source>
</evidence>
<dbReference type="InterPro" id="IPR024402">
    <property type="entry name" value="DUF2726"/>
</dbReference>
<protein>
    <recommendedName>
        <fullName evidence="2">DUF2726 domain-containing protein</fullName>
    </recommendedName>
</protein>
<dbReference type="EMBL" id="CP036526">
    <property type="protein sequence ID" value="QDT08896.1"/>
    <property type="molecule type" value="Genomic_DNA"/>
</dbReference>
<proteinExistence type="predicted"/>
<accession>A0A517NP47</accession>
<feature type="compositionally biased region" description="Polar residues" evidence="1">
    <location>
        <begin position="179"/>
        <end position="200"/>
    </location>
</feature>
<dbReference type="Pfam" id="PF10881">
    <property type="entry name" value="DUF2726"/>
    <property type="match status" value="1"/>
</dbReference>
<dbReference type="OrthoDB" id="9813328at2"/>
<feature type="region of interest" description="Disordered" evidence="1">
    <location>
        <begin position="179"/>
        <end position="225"/>
    </location>
</feature>
<keyword evidence="4" id="KW-1185">Reference proteome</keyword>
<dbReference type="Proteomes" id="UP000319817">
    <property type="component" value="Chromosome"/>
</dbReference>
<dbReference type="AlphaFoldDB" id="A0A517NP47"/>
<dbReference type="RefSeq" id="WP_145416366.1">
    <property type="nucleotide sequence ID" value="NZ_CP036526.1"/>
</dbReference>
<sequence length="225" mass="24554">MIRYSYSQMLDATLRLCRVRRGTESDAAEQLPTNESLALSQRANVLSESHALLYRALANAMGTDCAIFAKSRLSDFLALRDGGKDLKLAIKMDRKYVDFMLCDPSSMQPIAAVQLVLNPKDKPGARPPVDPFIAQALRAAGIKLLRIDARKNYCSDELRKALLPKVSACVVTSELSATEMTDRSGNASDSSTQPTTLTHSFDSRLQPGLPASPVRPNLVEQTISA</sequence>
<evidence type="ECO:0000259" key="2">
    <source>
        <dbReference type="Pfam" id="PF10881"/>
    </source>
</evidence>
<organism evidence="3 4">
    <name type="scientific">Stieleria marina</name>
    <dbReference type="NCBI Taxonomy" id="1930275"/>
    <lineage>
        <taxon>Bacteria</taxon>
        <taxon>Pseudomonadati</taxon>
        <taxon>Planctomycetota</taxon>
        <taxon>Planctomycetia</taxon>
        <taxon>Pirellulales</taxon>
        <taxon>Pirellulaceae</taxon>
        <taxon>Stieleria</taxon>
    </lineage>
</organism>
<evidence type="ECO:0000313" key="4">
    <source>
        <dbReference type="Proteomes" id="UP000319817"/>
    </source>
</evidence>
<name>A0A517NP47_9BACT</name>
<evidence type="ECO:0000256" key="1">
    <source>
        <dbReference type="SAM" id="MobiDB-lite"/>
    </source>
</evidence>